<accession>A0AAV3QWH6</accession>
<dbReference type="PANTHER" id="PTHR31208">
    <property type="entry name" value="EXPRESSED PROTEIN"/>
    <property type="match status" value="1"/>
</dbReference>
<protein>
    <submittedName>
        <fullName evidence="1">Uncharacterized protein</fullName>
    </submittedName>
</protein>
<proteinExistence type="predicted"/>
<dbReference type="Proteomes" id="UP001454036">
    <property type="component" value="Unassembled WGS sequence"/>
</dbReference>
<evidence type="ECO:0000313" key="2">
    <source>
        <dbReference type="Proteomes" id="UP001454036"/>
    </source>
</evidence>
<gene>
    <name evidence="1" type="ORF">LIER_23116</name>
</gene>
<dbReference type="PANTHER" id="PTHR31208:SF2">
    <property type="entry name" value="DOMAIN-CONTAINING PROTEIN, PUTATIVE, EXPRESSED-RELATED"/>
    <property type="match status" value="1"/>
</dbReference>
<evidence type="ECO:0000313" key="1">
    <source>
        <dbReference type="EMBL" id="GAA0168389.1"/>
    </source>
</evidence>
<organism evidence="1 2">
    <name type="scientific">Lithospermum erythrorhizon</name>
    <name type="common">Purple gromwell</name>
    <name type="synonym">Lithospermum officinale var. erythrorhizon</name>
    <dbReference type="NCBI Taxonomy" id="34254"/>
    <lineage>
        <taxon>Eukaryota</taxon>
        <taxon>Viridiplantae</taxon>
        <taxon>Streptophyta</taxon>
        <taxon>Embryophyta</taxon>
        <taxon>Tracheophyta</taxon>
        <taxon>Spermatophyta</taxon>
        <taxon>Magnoliopsida</taxon>
        <taxon>eudicotyledons</taxon>
        <taxon>Gunneridae</taxon>
        <taxon>Pentapetalae</taxon>
        <taxon>asterids</taxon>
        <taxon>lamiids</taxon>
        <taxon>Boraginales</taxon>
        <taxon>Boraginaceae</taxon>
        <taxon>Boraginoideae</taxon>
        <taxon>Lithospermeae</taxon>
        <taxon>Lithospermum</taxon>
    </lineage>
</organism>
<reference evidence="1 2" key="1">
    <citation type="submission" date="2024-01" db="EMBL/GenBank/DDBJ databases">
        <title>The complete chloroplast genome sequence of Lithospermum erythrorhizon: insights into the phylogenetic relationship among Boraginaceae species and the maternal lineages of purple gromwells.</title>
        <authorList>
            <person name="Okada T."/>
            <person name="Watanabe K."/>
        </authorList>
    </citation>
    <scope>NUCLEOTIDE SEQUENCE [LARGE SCALE GENOMIC DNA]</scope>
</reference>
<name>A0AAV3QWH6_LITER</name>
<sequence>MDSPQSVVSPFKGSVGFEKQNSHHFVENDGSLSGGNGIQRNEAPLSYLEDFVGVFDVFFLPRPLMAVDSPFLNDALQLHVRNVETSLKCEIWMLSSVKNYLEDQLLGFALVPLSEGLTSNRNGPFPEVFVITAPAASVGMDTLVPNAGPKALVPTEFDKIELSD</sequence>
<keyword evidence="2" id="KW-1185">Reference proteome</keyword>
<dbReference type="EMBL" id="BAABME010006452">
    <property type="protein sequence ID" value="GAA0168389.1"/>
    <property type="molecule type" value="Genomic_DNA"/>
</dbReference>
<comment type="caution">
    <text evidence="1">The sequence shown here is derived from an EMBL/GenBank/DDBJ whole genome shotgun (WGS) entry which is preliminary data.</text>
</comment>
<dbReference type="AlphaFoldDB" id="A0AAV3QWH6"/>